<protein>
    <submittedName>
        <fullName evidence="3">Uncharacterized protein</fullName>
    </submittedName>
</protein>
<dbReference type="AlphaFoldDB" id="S7ZK31"/>
<dbReference type="Pfam" id="PF00023">
    <property type="entry name" value="Ank"/>
    <property type="match status" value="1"/>
</dbReference>
<dbReference type="EMBL" id="KB644412">
    <property type="protein sequence ID" value="EPS30985.1"/>
    <property type="molecule type" value="Genomic_DNA"/>
</dbReference>
<dbReference type="OrthoDB" id="194358at2759"/>
<dbReference type="InterPro" id="IPR002110">
    <property type="entry name" value="Ankyrin_rpt"/>
</dbReference>
<dbReference type="Proteomes" id="UP000019376">
    <property type="component" value="Unassembled WGS sequence"/>
</dbReference>
<evidence type="ECO:0000256" key="2">
    <source>
        <dbReference type="ARBA" id="ARBA00023043"/>
    </source>
</evidence>
<accession>S7ZK31</accession>
<dbReference type="Gene3D" id="1.25.40.20">
    <property type="entry name" value="Ankyrin repeat-containing domain"/>
    <property type="match status" value="1"/>
</dbReference>
<dbReference type="PANTHER" id="PTHR24189:SF50">
    <property type="entry name" value="ANKYRIN REPEAT AND SOCS BOX PROTEIN 2"/>
    <property type="match status" value="1"/>
</dbReference>
<organism evidence="3 4">
    <name type="scientific">Penicillium oxalicum (strain 114-2 / CGMCC 5302)</name>
    <name type="common">Penicillium decumbens</name>
    <dbReference type="NCBI Taxonomy" id="933388"/>
    <lineage>
        <taxon>Eukaryota</taxon>
        <taxon>Fungi</taxon>
        <taxon>Dikarya</taxon>
        <taxon>Ascomycota</taxon>
        <taxon>Pezizomycotina</taxon>
        <taxon>Eurotiomycetes</taxon>
        <taxon>Eurotiomycetidae</taxon>
        <taxon>Eurotiales</taxon>
        <taxon>Aspergillaceae</taxon>
        <taxon>Penicillium</taxon>
    </lineage>
</organism>
<dbReference type="InterPro" id="IPR050745">
    <property type="entry name" value="Multifunctional_regulatory"/>
</dbReference>
<name>S7ZK31_PENO1</name>
<evidence type="ECO:0000313" key="4">
    <source>
        <dbReference type="Proteomes" id="UP000019376"/>
    </source>
</evidence>
<dbReference type="SMART" id="SM00248">
    <property type="entry name" value="ANK"/>
    <property type="match status" value="4"/>
</dbReference>
<dbReference type="PANTHER" id="PTHR24189">
    <property type="entry name" value="MYOTROPHIN"/>
    <property type="match status" value="1"/>
</dbReference>
<reference evidence="3 4" key="1">
    <citation type="journal article" date="2013" name="PLoS ONE">
        <title>Genomic and secretomic analyses reveal unique features of the lignocellulolytic enzyme system of Penicillium decumbens.</title>
        <authorList>
            <person name="Liu G."/>
            <person name="Zhang L."/>
            <person name="Wei X."/>
            <person name="Zou G."/>
            <person name="Qin Y."/>
            <person name="Ma L."/>
            <person name="Li J."/>
            <person name="Zheng H."/>
            <person name="Wang S."/>
            <person name="Wang C."/>
            <person name="Xun L."/>
            <person name="Zhao G.-P."/>
            <person name="Zhou Z."/>
            <person name="Qu Y."/>
        </authorList>
    </citation>
    <scope>NUCLEOTIDE SEQUENCE [LARGE SCALE GENOMIC DNA]</scope>
    <source>
        <strain evidence="4">114-2 / CGMCC 5302</strain>
    </source>
</reference>
<keyword evidence="1" id="KW-0677">Repeat</keyword>
<dbReference type="SUPFAM" id="SSF48403">
    <property type="entry name" value="Ankyrin repeat"/>
    <property type="match status" value="1"/>
</dbReference>
<dbReference type="HOGENOM" id="CLU_049625_0_0_1"/>
<keyword evidence="2" id="KW-0040">ANK repeat</keyword>
<evidence type="ECO:0000256" key="1">
    <source>
        <dbReference type="ARBA" id="ARBA00022737"/>
    </source>
</evidence>
<sequence>MGSHFDDLPIMEAIDVELLNPEPTCTSSFDFACREGPLSTVEDCVTSKLRTPAFLHRGLLIAIRAGHVEAVQFLLSHGAPIARHTPELVLRASPRQQIEIFELFLKHGWTPNNPGFYGAVILPRVIDNIPLLSWFLAHGADPNLGPQKDFRDRLGASDTESCVALETASARGSLEAVQMLLDAGARIQNGTPLHCAAGACPPGANPHAGRVIPSKGFDADRIPIMSLLVEKGADVNEKTQSQHMVPQYAIVHAVMAGAMERVKWLIAHGADPYLKGAFGSAVNYASFWGAEMTQVIEEALSLKKTSLTIAS</sequence>
<proteinExistence type="predicted"/>
<evidence type="ECO:0000313" key="3">
    <source>
        <dbReference type="EMBL" id="EPS30985.1"/>
    </source>
</evidence>
<dbReference type="PhylomeDB" id="S7ZK31"/>
<gene>
    <name evidence="3" type="ORF">PDE_05939</name>
</gene>
<dbReference type="STRING" id="933388.S7ZK31"/>
<dbReference type="InterPro" id="IPR036770">
    <property type="entry name" value="Ankyrin_rpt-contain_sf"/>
</dbReference>
<keyword evidence="4" id="KW-1185">Reference proteome</keyword>
<dbReference type="eggNOG" id="KOG4177">
    <property type="taxonomic scope" value="Eukaryota"/>
</dbReference>